<evidence type="ECO:0000256" key="4">
    <source>
        <dbReference type="ARBA" id="ARBA00023187"/>
    </source>
</evidence>
<comment type="subcellular location">
    <subcellularLocation>
        <location evidence="1">Nucleus</location>
    </subcellularLocation>
</comment>
<evidence type="ECO:0000256" key="6">
    <source>
        <dbReference type="SAM" id="MobiDB-lite"/>
    </source>
</evidence>
<feature type="region of interest" description="Disordered" evidence="6">
    <location>
        <begin position="1205"/>
        <end position="1231"/>
    </location>
</feature>
<keyword evidence="3" id="KW-0507">mRNA processing</keyword>
<evidence type="ECO:0000256" key="1">
    <source>
        <dbReference type="ARBA" id="ARBA00004123"/>
    </source>
</evidence>
<evidence type="ECO:0000259" key="7">
    <source>
        <dbReference type="Pfam" id="PF15912"/>
    </source>
</evidence>
<dbReference type="PANTHER" id="PTHR23185">
    <property type="entry name" value="PROTEIN VIRILIZER HOMOLOG"/>
    <property type="match status" value="1"/>
</dbReference>
<evidence type="ECO:0000256" key="3">
    <source>
        <dbReference type="ARBA" id="ARBA00022664"/>
    </source>
</evidence>
<organism evidence="8 9">
    <name type="scientific">Ceratobasidium theobromae</name>
    <dbReference type="NCBI Taxonomy" id="1582974"/>
    <lineage>
        <taxon>Eukaryota</taxon>
        <taxon>Fungi</taxon>
        <taxon>Dikarya</taxon>
        <taxon>Basidiomycota</taxon>
        <taxon>Agaricomycotina</taxon>
        <taxon>Agaricomycetes</taxon>
        <taxon>Cantharellales</taxon>
        <taxon>Ceratobasidiaceae</taxon>
        <taxon>Ceratobasidium</taxon>
    </lineage>
</organism>
<proteinExistence type="inferred from homology"/>
<dbReference type="PANTHER" id="PTHR23185:SF0">
    <property type="entry name" value="PROTEIN VIRILIZER HOMOLOG"/>
    <property type="match status" value="1"/>
</dbReference>
<name>A0A5N5QV26_9AGAM</name>
<feature type="domain" description="Virilizer N-terminal" evidence="7">
    <location>
        <begin position="80"/>
        <end position="241"/>
    </location>
</feature>
<evidence type="ECO:0000313" key="8">
    <source>
        <dbReference type="EMBL" id="KAB5595524.1"/>
    </source>
</evidence>
<comment type="similarity">
    <text evidence="2">Belongs to the vir family.</text>
</comment>
<evidence type="ECO:0000313" key="9">
    <source>
        <dbReference type="Proteomes" id="UP000383932"/>
    </source>
</evidence>
<dbReference type="GO" id="GO:0006397">
    <property type="term" value="P:mRNA processing"/>
    <property type="evidence" value="ECO:0007669"/>
    <property type="project" value="UniProtKB-KW"/>
</dbReference>
<dbReference type="GO" id="GO:0005634">
    <property type="term" value="C:nucleus"/>
    <property type="evidence" value="ECO:0007669"/>
    <property type="project" value="UniProtKB-SubCell"/>
</dbReference>
<reference evidence="8 9" key="1">
    <citation type="journal article" date="2019" name="Fungal Biol. Biotechnol.">
        <title>Draft genome sequence of fastidious pathogen Ceratobasidium theobromae, which causes vascular-streak dieback in Theobroma cacao.</title>
        <authorList>
            <person name="Ali S.S."/>
            <person name="Asman A."/>
            <person name="Shao J."/>
            <person name="Firmansyah A.P."/>
            <person name="Susilo A.W."/>
            <person name="Rosmana A."/>
            <person name="McMahon P."/>
            <person name="Junaid M."/>
            <person name="Guest D."/>
            <person name="Kheng T.Y."/>
            <person name="Meinhardt L.W."/>
            <person name="Bailey B.A."/>
        </authorList>
    </citation>
    <scope>NUCLEOTIDE SEQUENCE [LARGE SCALE GENOMIC DNA]</scope>
    <source>
        <strain evidence="8 9">CT2</strain>
    </source>
</reference>
<dbReference type="Proteomes" id="UP000383932">
    <property type="component" value="Unassembled WGS sequence"/>
</dbReference>
<dbReference type="AlphaFoldDB" id="A0A5N5QV26"/>
<gene>
    <name evidence="8" type="ORF">CTheo_985</name>
</gene>
<comment type="caution">
    <text evidence="8">The sequence shown here is derived from an EMBL/GenBank/DDBJ whole genome shotgun (WGS) entry which is preliminary data.</text>
</comment>
<dbReference type="InterPro" id="IPR026736">
    <property type="entry name" value="Virilizer"/>
</dbReference>
<keyword evidence="4" id="KW-0508">mRNA splicing</keyword>
<evidence type="ECO:0000256" key="2">
    <source>
        <dbReference type="ARBA" id="ARBA00008371"/>
    </source>
</evidence>
<protein>
    <submittedName>
        <fullName evidence="8">Protein cft1</fullName>
    </submittedName>
</protein>
<dbReference type="EMBL" id="SSOP01000008">
    <property type="protein sequence ID" value="KAB5595524.1"/>
    <property type="molecule type" value="Genomic_DNA"/>
</dbReference>
<keyword evidence="9" id="KW-1185">Reference proteome</keyword>
<dbReference type="Pfam" id="PF15912">
    <property type="entry name" value="VIR_N"/>
    <property type="match status" value="1"/>
</dbReference>
<keyword evidence="5" id="KW-0539">Nucleus</keyword>
<dbReference type="GO" id="GO:0003723">
    <property type="term" value="F:RNA binding"/>
    <property type="evidence" value="ECO:0007669"/>
    <property type="project" value="TreeGrafter"/>
</dbReference>
<accession>A0A5N5QV26</accession>
<dbReference type="OrthoDB" id="2011702at2759"/>
<dbReference type="GO" id="GO:0008380">
    <property type="term" value="P:RNA splicing"/>
    <property type="evidence" value="ECO:0007669"/>
    <property type="project" value="UniProtKB-KW"/>
</dbReference>
<dbReference type="GO" id="GO:0036396">
    <property type="term" value="C:RNA N6-methyladenosine methyltransferase complex"/>
    <property type="evidence" value="ECO:0007669"/>
    <property type="project" value="TreeGrafter"/>
</dbReference>
<dbReference type="InterPro" id="IPR031801">
    <property type="entry name" value="VIR_N"/>
</dbReference>
<sequence length="1231" mass="135035">MATVPSTGTIALPTLGRCQSVHWCLYNVLMLPGPEPQAPSANGGVLMKQQEFAATVRRLFLLATMSLAFYGTLVAGPSGVATVRFSTPVVLQTIRIIPAGVPAFKNVLGRAGETSPSHFSLKIYSNALMLPTDAEPKPKASNTLLSTQLDYVDEMLDWNFAVSPPASSRLVIFQGSFDKVTIAIYGQLLSDQPTEHPTIAAPSAVVPVITPHSLPASIDVASLPDSLQTAKSLLAISSTNPSLGHIFHSLLCYVTTPEGPFDEWDEASGNPLERLLESDTIDAVELMQEAIQALRKLLPDVEENTATQFTSLVNESLGENPDVQTCKLFFEILGYASLQSDYLVTAILYGISTVTYFSDPRLLQDDETPKHIERWISHPLVARYLNESDIREYMLGGREQSTSAENMARWEQLQSSIANWGDFYLVFDEYDQGPSERIPRISRWIRRSLAQRHFGPTLIWRLWNQPGVVDFASGDSALRDYANLMLGAQTFLDDTVSTMDVFCAGLKAHMGIAAVLSVVWWSRFPPDAVACRAMSVLKLWAESTGIRQLVRALVLVPIFHEALSELTVDVPLHKSGLYAQQLLESLNVAVEEAEEPAPEVAPATPEPPQLSGHLQVMSTVLKQAQLDDVAVKRISLASQRILSQVKAIPDEPWFIFADALQSTTEPFMLTQIEVLARLEQFMLPLKDAVLDAPLVCVMSDLLTALVHILETISILLPHANLAIPAARRLIRLAGAVFVSSDLVVSRNRRQAQVVELAHLVRQACVQFFRTLTVLDASHAGFVYPGAEHVVPMLLTMWTESDPIDSMHITISQTAFLLDLLLPRASASDVQDFWVREVVRFLPQVEQLLAVVSSRHWICLVSHLIELDHGDRSIDLGAWIALNEVHALKALVARITLDAGPGKLAVMLRVANRSISLLAALFQGILPVDSSRRVAELLVRDARAVATLVQCFEVLVDHHTTTAATAKLAASLAPHVVLDQPRALRRLLTIALLRGCRVATPFSFFLAIPQLLVPHHAFATRDMDLEVFGTDIGLALAAVCAAWNDEVQPAVEIWDSVVRTFEWLVEAESEGPSVIHLHGIDDGMLNNIKSHVEQHLAPERAKAFNLARAALVSSLDVPDDLATATSVVADPAQLLATITDVRAALDRTRVDSRESTPQPGHSQFDLLALASLSPRAPTSPVSPSAPLSLTKMYSQNEFRMIRHSPSARLNTSRPPSQHVDDWQAQVSDDMPF</sequence>
<evidence type="ECO:0000256" key="5">
    <source>
        <dbReference type="ARBA" id="ARBA00023242"/>
    </source>
</evidence>